<organism evidence="2 3">
    <name type="scientific">Prorocentrum cordatum</name>
    <dbReference type="NCBI Taxonomy" id="2364126"/>
    <lineage>
        <taxon>Eukaryota</taxon>
        <taxon>Sar</taxon>
        <taxon>Alveolata</taxon>
        <taxon>Dinophyceae</taxon>
        <taxon>Prorocentrales</taxon>
        <taxon>Prorocentraceae</taxon>
        <taxon>Prorocentrum</taxon>
    </lineage>
</organism>
<feature type="region of interest" description="Disordered" evidence="1">
    <location>
        <begin position="9"/>
        <end position="52"/>
    </location>
</feature>
<dbReference type="Proteomes" id="UP001189429">
    <property type="component" value="Unassembled WGS sequence"/>
</dbReference>
<reference evidence="2" key="1">
    <citation type="submission" date="2023-10" db="EMBL/GenBank/DDBJ databases">
        <authorList>
            <person name="Chen Y."/>
            <person name="Shah S."/>
            <person name="Dougan E. K."/>
            <person name="Thang M."/>
            <person name="Chan C."/>
        </authorList>
    </citation>
    <scope>NUCLEOTIDE SEQUENCE [LARGE SCALE GENOMIC DNA]</scope>
</reference>
<proteinExistence type="predicted"/>
<evidence type="ECO:0000313" key="3">
    <source>
        <dbReference type="Proteomes" id="UP001189429"/>
    </source>
</evidence>
<evidence type="ECO:0000313" key="2">
    <source>
        <dbReference type="EMBL" id="CAK0897285.1"/>
    </source>
</evidence>
<name>A0ABN9XCS6_9DINO</name>
<sequence length="159" mass="18086">MVTSSLWACNDASTPGSPGDQCAPRHGMMFQPAHKSSSSRDHAQNRSCDRDRLEKKGRRRVTFCNQEDEVVYYATPTDFDRREDRVRENMALLKSNHESVMRVFGSLYDLFASLEVDEGACLLSPQVLDAETQAKINMERLAARHRRVVGLLRELLPCK</sequence>
<feature type="compositionally biased region" description="Basic and acidic residues" evidence="1">
    <location>
        <begin position="38"/>
        <end position="52"/>
    </location>
</feature>
<dbReference type="EMBL" id="CAUYUJ010020309">
    <property type="protein sequence ID" value="CAK0897285.1"/>
    <property type="molecule type" value="Genomic_DNA"/>
</dbReference>
<accession>A0ABN9XCS6</accession>
<keyword evidence="3" id="KW-1185">Reference proteome</keyword>
<evidence type="ECO:0000256" key="1">
    <source>
        <dbReference type="SAM" id="MobiDB-lite"/>
    </source>
</evidence>
<evidence type="ECO:0008006" key="4">
    <source>
        <dbReference type="Google" id="ProtNLM"/>
    </source>
</evidence>
<gene>
    <name evidence="2" type="ORF">PCOR1329_LOCUS75520</name>
</gene>
<protein>
    <recommendedName>
        <fullName evidence="4">Mediator of RNA polymerase II transcription subunit 7</fullName>
    </recommendedName>
</protein>
<comment type="caution">
    <text evidence="2">The sequence shown here is derived from an EMBL/GenBank/DDBJ whole genome shotgun (WGS) entry which is preliminary data.</text>
</comment>